<proteinExistence type="inferred from homology"/>
<evidence type="ECO:0000256" key="1">
    <source>
        <dbReference type="ARBA" id="ARBA00007504"/>
    </source>
</evidence>
<dbReference type="EMBL" id="DTIN01000009">
    <property type="protein sequence ID" value="HFX12891.1"/>
    <property type="molecule type" value="Genomic_DNA"/>
</dbReference>
<dbReference type="Pfam" id="PF00271">
    <property type="entry name" value="Helicase_C"/>
    <property type="match status" value="1"/>
</dbReference>
<evidence type="ECO:0000256" key="7">
    <source>
        <dbReference type="ARBA" id="ARBA00022840"/>
    </source>
</evidence>
<keyword evidence="7 15" id="KW-0067">ATP-binding</keyword>
<feature type="domain" description="Helicase ATP-binding" evidence="16">
    <location>
        <begin position="367"/>
        <end position="528"/>
    </location>
</feature>
<dbReference type="Pfam" id="PF17191">
    <property type="entry name" value="RecG_wedge"/>
    <property type="match status" value="1"/>
</dbReference>
<dbReference type="PROSITE" id="PS51194">
    <property type="entry name" value="HELICASE_CTER"/>
    <property type="match status" value="1"/>
</dbReference>
<comment type="similarity">
    <text evidence="1 15">Belongs to the helicase family. RecG subfamily.</text>
</comment>
<dbReference type="InterPro" id="IPR014001">
    <property type="entry name" value="Helicase_ATP-bd"/>
</dbReference>
<dbReference type="SUPFAM" id="SSF50249">
    <property type="entry name" value="Nucleic acid-binding proteins"/>
    <property type="match status" value="1"/>
</dbReference>
<dbReference type="InterPro" id="IPR001650">
    <property type="entry name" value="Helicase_C-like"/>
</dbReference>
<dbReference type="AlphaFoldDB" id="A0A7C3MK28"/>
<gene>
    <name evidence="18" type="primary">recG</name>
    <name evidence="18" type="ORF">ENW00_01870</name>
</gene>
<keyword evidence="5 15" id="KW-0378">Hydrolase</keyword>
<dbReference type="SMART" id="SM00490">
    <property type="entry name" value="HELICc"/>
    <property type="match status" value="1"/>
</dbReference>
<evidence type="ECO:0000313" key="18">
    <source>
        <dbReference type="EMBL" id="HFX12891.1"/>
    </source>
</evidence>
<dbReference type="GO" id="GO:0003677">
    <property type="term" value="F:DNA binding"/>
    <property type="evidence" value="ECO:0007669"/>
    <property type="project" value="UniProtKB-KW"/>
</dbReference>
<comment type="catalytic activity">
    <reaction evidence="14 15">
        <text>ATP + H2O = ADP + phosphate + H(+)</text>
        <dbReference type="Rhea" id="RHEA:13065"/>
        <dbReference type="ChEBI" id="CHEBI:15377"/>
        <dbReference type="ChEBI" id="CHEBI:15378"/>
        <dbReference type="ChEBI" id="CHEBI:30616"/>
        <dbReference type="ChEBI" id="CHEBI:43474"/>
        <dbReference type="ChEBI" id="CHEBI:456216"/>
        <dbReference type="EC" id="5.6.2.4"/>
    </reaction>
</comment>
<dbReference type="GO" id="GO:0005524">
    <property type="term" value="F:ATP binding"/>
    <property type="evidence" value="ECO:0007669"/>
    <property type="project" value="UniProtKB-KW"/>
</dbReference>
<keyword evidence="11" id="KW-0413">Isomerase</keyword>
<feature type="domain" description="Helicase C-terminal" evidence="17">
    <location>
        <begin position="547"/>
        <end position="706"/>
    </location>
</feature>
<dbReference type="InterPro" id="IPR045562">
    <property type="entry name" value="RecG_dom3_C"/>
</dbReference>
<evidence type="ECO:0000256" key="3">
    <source>
        <dbReference type="ARBA" id="ARBA00022741"/>
    </source>
</evidence>
<evidence type="ECO:0000259" key="16">
    <source>
        <dbReference type="PROSITE" id="PS51192"/>
    </source>
</evidence>
<organism evidence="18">
    <name type="scientific">Dictyoglomus thermophilum</name>
    <dbReference type="NCBI Taxonomy" id="14"/>
    <lineage>
        <taxon>Bacteria</taxon>
        <taxon>Pseudomonadati</taxon>
        <taxon>Dictyoglomota</taxon>
        <taxon>Dictyoglomia</taxon>
        <taxon>Dictyoglomales</taxon>
        <taxon>Dictyoglomaceae</taxon>
        <taxon>Dictyoglomus</taxon>
    </lineage>
</organism>
<name>A0A7C3MK28_DICTH</name>
<dbReference type="EC" id="5.6.2.4" evidence="13 15"/>
<evidence type="ECO:0000256" key="14">
    <source>
        <dbReference type="ARBA" id="ARBA00048988"/>
    </source>
</evidence>
<reference evidence="18" key="1">
    <citation type="journal article" date="2020" name="mSystems">
        <title>Genome- and Community-Level Interaction Insights into Carbon Utilization and Element Cycling Functions of Hydrothermarchaeota in Hydrothermal Sediment.</title>
        <authorList>
            <person name="Zhou Z."/>
            <person name="Liu Y."/>
            <person name="Xu W."/>
            <person name="Pan J."/>
            <person name="Luo Z.H."/>
            <person name="Li M."/>
        </authorList>
    </citation>
    <scope>NUCLEOTIDE SEQUENCE [LARGE SCALE GENOMIC DNA]</scope>
    <source>
        <strain evidence="18">SpSt-81</strain>
    </source>
</reference>
<dbReference type="NCBIfam" id="NF008165">
    <property type="entry name" value="PRK10917.1-3"/>
    <property type="match status" value="1"/>
</dbReference>
<dbReference type="PROSITE" id="PS51192">
    <property type="entry name" value="HELICASE_ATP_BIND_1"/>
    <property type="match status" value="1"/>
</dbReference>
<dbReference type="PANTHER" id="PTHR47964:SF1">
    <property type="entry name" value="ATP-DEPENDENT DNA HELICASE HOMOLOG RECG, CHLOROPLASTIC"/>
    <property type="match status" value="1"/>
</dbReference>
<dbReference type="InterPro" id="IPR027417">
    <property type="entry name" value="P-loop_NTPase"/>
</dbReference>
<evidence type="ECO:0000256" key="6">
    <source>
        <dbReference type="ARBA" id="ARBA00022806"/>
    </source>
</evidence>
<dbReference type="InterPro" id="IPR004609">
    <property type="entry name" value="ATP-dep_DNA_helicase_RecG"/>
</dbReference>
<dbReference type="NCBIfam" id="NF008168">
    <property type="entry name" value="PRK10917.2-2"/>
    <property type="match status" value="1"/>
</dbReference>
<keyword evidence="3 15" id="KW-0547">Nucleotide-binding</keyword>
<dbReference type="GO" id="GO:0006281">
    <property type="term" value="P:DNA repair"/>
    <property type="evidence" value="ECO:0007669"/>
    <property type="project" value="UniProtKB-UniRule"/>
</dbReference>
<evidence type="ECO:0000259" key="17">
    <source>
        <dbReference type="PROSITE" id="PS51194"/>
    </source>
</evidence>
<dbReference type="GO" id="GO:0043138">
    <property type="term" value="F:3'-5' DNA helicase activity"/>
    <property type="evidence" value="ECO:0007669"/>
    <property type="project" value="UniProtKB-EC"/>
</dbReference>
<dbReference type="Gene3D" id="2.40.50.140">
    <property type="entry name" value="Nucleic acid-binding proteins"/>
    <property type="match status" value="1"/>
</dbReference>
<dbReference type="InterPro" id="IPR011545">
    <property type="entry name" value="DEAD/DEAH_box_helicase_dom"/>
</dbReference>
<evidence type="ECO:0000256" key="5">
    <source>
        <dbReference type="ARBA" id="ARBA00022801"/>
    </source>
</evidence>
<sequence length="783" mass="90181">MQEKVKIIKGLKSVLEKEISSGYSNKAIKYGLEKTVSVAINQFPIWNGFWTQKVLDLVKYYDIKPLDERKIVVDKVYEIIDKAIVFYSSEDFWNRSIQYIKGIGPKKAKLFEKLEIKTLHDLITYYPRDYDDRSKLKKISELKQNEKVTVKVKIIEYEEGKTLYKKIPIVKARVVDNSGVAFAVWYNQKYIKQVLPPGTQVLLSGIPERVLGHWEFENPEYEILEEEEEKELIHVGRIVPIYSSTAGLSQKVIRKIIYDALTEYTMFIEDPIPQSLKQKYNLLDKPVSVWEKHFPTSFLTLGSATKRLLFEELFFMQLLLIRKKQEIEQLKAPIFKTENTLVEKFISKLPFELTNAQKRVWEEIKNDLSSGRPMHRLLQGDVGSGKTIIAVLSIICAYENGYQSAFMVPTEILAEQHYNRLREYLEPLEIRVGLLTSSVSKKEKNRIYTDLAEGRLFVVVGTHALIEEDVKFSKLGLVIIDEQHRFGVTQRSILWKKGENPHLLVMTATPIPRTLAIVLYGELDVSVIDELPPGRKPVITYLVSKRDRKKIYDFVAKEIMQGKQAFVVCPLIEESEKLEVESAKKLFEELQKYYSHIPMGLIHGLVPRDERNMIMEKFRKGEIKMLVATTVIEVGVDVPNASIMVIEDAHRFGLAQLHQLRGRVGRGSVQSYCFLIANTNTEEAKRRLKVMVETNDGFKIASEDLNIRGPGEFFGVRQHGAPSMKILNVNISDLSQNMRLLEMAREEAISVIKNEIEVKDNEKLILEKHLSVNIPYKEKGIVL</sequence>
<evidence type="ECO:0000256" key="4">
    <source>
        <dbReference type="ARBA" id="ARBA00022763"/>
    </source>
</evidence>
<evidence type="ECO:0000256" key="12">
    <source>
        <dbReference type="ARBA" id="ARBA00034617"/>
    </source>
</evidence>
<dbReference type="CDD" id="cd04488">
    <property type="entry name" value="RecG_wedge_OBF"/>
    <property type="match status" value="1"/>
</dbReference>
<keyword evidence="10 15" id="KW-0234">DNA repair</keyword>
<dbReference type="SMART" id="SM00487">
    <property type="entry name" value="DEXDc"/>
    <property type="match status" value="1"/>
</dbReference>
<dbReference type="CDD" id="cd17992">
    <property type="entry name" value="DEXHc_RecG"/>
    <property type="match status" value="1"/>
</dbReference>
<dbReference type="PANTHER" id="PTHR47964">
    <property type="entry name" value="ATP-DEPENDENT DNA HELICASE HOMOLOG RECG, CHLOROPLASTIC"/>
    <property type="match status" value="1"/>
</dbReference>
<evidence type="ECO:0000256" key="15">
    <source>
        <dbReference type="RuleBase" id="RU363016"/>
    </source>
</evidence>
<dbReference type="Pfam" id="PF19833">
    <property type="entry name" value="RecG_dom3_C"/>
    <property type="match status" value="1"/>
</dbReference>
<dbReference type="Gene3D" id="3.40.50.300">
    <property type="entry name" value="P-loop containing nucleotide triphosphate hydrolases"/>
    <property type="match status" value="2"/>
</dbReference>
<accession>A0A7C3MK28</accession>
<comment type="function">
    <text evidence="15">Plays a critical role in recombination and DNA repair. Helps process Holliday junction intermediates to mature products by catalyzing branch migration. Has replication fork regression activity, unwinds stalled or blocked replication forks to make a HJ that can be resolved. Has a DNA unwinding activity characteristic of a DNA helicase with 3'-5' polarity.</text>
</comment>
<comment type="catalytic activity">
    <reaction evidence="12 15">
        <text>Couples ATP hydrolysis with the unwinding of duplex DNA by translocating in the 3'-5' direction.</text>
        <dbReference type="EC" id="5.6.2.4"/>
    </reaction>
</comment>
<keyword evidence="8" id="KW-0238">DNA-binding</keyword>
<dbReference type="InterPro" id="IPR033454">
    <property type="entry name" value="RecG_wedge"/>
</dbReference>
<evidence type="ECO:0000256" key="13">
    <source>
        <dbReference type="ARBA" id="ARBA00034808"/>
    </source>
</evidence>
<dbReference type="InterPro" id="IPR012340">
    <property type="entry name" value="NA-bd_OB-fold"/>
</dbReference>
<dbReference type="NCBIfam" id="TIGR00643">
    <property type="entry name" value="recG"/>
    <property type="match status" value="1"/>
</dbReference>
<dbReference type="SUPFAM" id="SSF52540">
    <property type="entry name" value="P-loop containing nucleoside triphosphate hydrolases"/>
    <property type="match status" value="2"/>
</dbReference>
<dbReference type="Pfam" id="PF00270">
    <property type="entry name" value="DEAD"/>
    <property type="match status" value="1"/>
</dbReference>
<evidence type="ECO:0000256" key="10">
    <source>
        <dbReference type="ARBA" id="ARBA00023204"/>
    </source>
</evidence>
<comment type="caution">
    <text evidence="18">The sequence shown here is derived from an EMBL/GenBank/DDBJ whole genome shotgun (WGS) entry which is preliminary data.</text>
</comment>
<dbReference type="GO" id="GO:0006310">
    <property type="term" value="P:DNA recombination"/>
    <property type="evidence" value="ECO:0007669"/>
    <property type="project" value="UniProtKB-UniRule"/>
</dbReference>
<dbReference type="GO" id="GO:0016787">
    <property type="term" value="F:hydrolase activity"/>
    <property type="evidence" value="ECO:0007669"/>
    <property type="project" value="UniProtKB-KW"/>
</dbReference>
<dbReference type="InterPro" id="IPR047112">
    <property type="entry name" value="RecG/Mfd"/>
</dbReference>
<evidence type="ECO:0000256" key="2">
    <source>
        <dbReference type="ARBA" id="ARBA00017846"/>
    </source>
</evidence>
<protein>
    <recommendedName>
        <fullName evidence="2 15">ATP-dependent DNA helicase RecG</fullName>
        <ecNumber evidence="13 15">5.6.2.4</ecNumber>
    </recommendedName>
</protein>
<evidence type="ECO:0000256" key="9">
    <source>
        <dbReference type="ARBA" id="ARBA00023172"/>
    </source>
</evidence>
<evidence type="ECO:0000256" key="8">
    <source>
        <dbReference type="ARBA" id="ARBA00023125"/>
    </source>
</evidence>
<keyword evidence="4 15" id="KW-0227">DNA damage</keyword>
<keyword evidence="9 15" id="KW-0233">DNA recombination</keyword>
<keyword evidence="6 15" id="KW-0347">Helicase</keyword>
<evidence type="ECO:0000256" key="11">
    <source>
        <dbReference type="ARBA" id="ARBA00023235"/>
    </source>
</evidence>